<accession>A0A165SQ98</accession>
<dbReference type="Gene3D" id="1.25.40.20">
    <property type="entry name" value="Ankyrin repeat-containing domain"/>
    <property type="match status" value="1"/>
</dbReference>
<name>A0A165SQ98_9APHY</name>
<evidence type="ECO:0000313" key="1">
    <source>
        <dbReference type="EMBL" id="KZT72331.1"/>
    </source>
</evidence>
<dbReference type="SUPFAM" id="SSF140860">
    <property type="entry name" value="Pseudo ankyrin repeat-like"/>
    <property type="match status" value="2"/>
</dbReference>
<reference evidence="1 2" key="1">
    <citation type="journal article" date="2016" name="Mol. Biol. Evol.">
        <title>Comparative Genomics of Early-Diverging Mushroom-Forming Fungi Provides Insights into the Origins of Lignocellulose Decay Capabilities.</title>
        <authorList>
            <person name="Nagy L.G."/>
            <person name="Riley R."/>
            <person name="Tritt A."/>
            <person name="Adam C."/>
            <person name="Daum C."/>
            <person name="Floudas D."/>
            <person name="Sun H."/>
            <person name="Yadav J.S."/>
            <person name="Pangilinan J."/>
            <person name="Larsson K.H."/>
            <person name="Matsuura K."/>
            <person name="Barry K."/>
            <person name="Labutti K."/>
            <person name="Kuo R."/>
            <person name="Ohm R.A."/>
            <person name="Bhattacharya S.S."/>
            <person name="Shirouzu T."/>
            <person name="Yoshinaga Y."/>
            <person name="Martin F.M."/>
            <person name="Grigoriev I.V."/>
            <person name="Hibbett D.S."/>
        </authorList>
    </citation>
    <scope>NUCLEOTIDE SEQUENCE [LARGE SCALE GENOMIC DNA]</scope>
    <source>
        <strain evidence="1 2">L-15889</strain>
    </source>
</reference>
<dbReference type="PANTHER" id="PTHR46586">
    <property type="entry name" value="ANKYRIN REPEAT-CONTAINING PROTEIN"/>
    <property type="match status" value="1"/>
</dbReference>
<dbReference type="InterPro" id="IPR036770">
    <property type="entry name" value="Ankyrin_rpt-contain_sf"/>
</dbReference>
<keyword evidence="2" id="KW-1185">Reference proteome</keyword>
<protein>
    <recommendedName>
        <fullName evidence="3">SAP domain-containing protein</fullName>
    </recommendedName>
</protein>
<dbReference type="OrthoDB" id="70387at2759"/>
<sequence>MLDVLDPTAAPFLCLLSLPLISPFPCAPSSPELPSMTSYGACIDEVCEAYRRLTHDQLILFLRIRNLPQKGTDDELALRLAEHDIHMYRVYPTANGGTLNGVASPVCSPSSLEAPKPRPRQVMAPDLPVEILAEIMDKVGDWELAKAVGVPTSLPEPQEWHRASPSDHAILTGFLPLVRSVNPAAHPPTKLGASLTVRFSYVHVLEYFFTQHRSIFLHVYKNDLLPIKASLHGRVAVLMWWKRAHEQHPDVIPLPSPSHVAEAIDGASRNGQVASLDWWLHSGIPLEYTEAALEHASSKNQLAVLAWWKQQATSPTYRLPLKIGRVMDLASNAGHVDVLEWWARSQLDFKYDKQALYHASCHGKVEVLQWWLGSGLQLIFDQDALTGATRHNRPDVLEWWDKSGLPIQYRMCDIEEALEDAIGGGEAARMWWRRKGVDFNANDTEWMKLQNLN</sequence>
<evidence type="ECO:0000313" key="2">
    <source>
        <dbReference type="Proteomes" id="UP000076727"/>
    </source>
</evidence>
<dbReference type="AlphaFoldDB" id="A0A165SQ98"/>
<dbReference type="Proteomes" id="UP000076727">
    <property type="component" value="Unassembled WGS sequence"/>
</dbReference>
<dbReference type="InterPro" id="IPR052050">
    <property type="entry name" value="SecEffector_AnkRepeat"/>
</dbReference>
<dbReference type="STRING" id="1314783.A0A165SQ98"/>
<dbReference type="EMBL" id="KV429041">
    <property type="protein sequence ID" value="KZT72331.1"/>
    <property type="molecule type" value="Genomic_DNA"/>
</dbReference>
<dbReference type="PANTHER" id="PTHR46586:SF3">
    <property type="entry name" value="ANKYRIN REPEAT-CONTAINING PROTEIN"/>
    <property type="match status" value="1"/>
</dbReference>
<organism evidence="1 2">
    <name type="scientific">Daedalea quercina L-15889</name>
    <dbReference type="NCBI Taxonomy" id="1314783"/>
    <lineage>
        <taxon>Eukaryota</taxon>
        <taxon>Fungi</taxon>
        <taxon>Dikarya</taxon>
        <taxon>Basidiomycota</taxon>
        <taxon>Agaricomycotina</taxon>
        <taxon>Agaricomycetes</taxon>
        <taxon>Polyporales</taxon>
        <taxon>Fomitopsis</taxon>
    </lineage>
</organism>
<gene>
    <name evidence="1" type="ORF">DAEQUDRAFT_763060</name>
</gene>
<proteinExistence type="predicted"/>
<evidence type="ECO:0008006" key="3">
    <source>
        <dbReference type="Google" id="ProtNLM"/>
    </source>
</evidence>